<organism evidence="2">
    <name type="scientific">mine drainage metagenome</name>
    <dbReference type="NCBI Taxonomy" id="410659"/>
    <lineage>
        <taxon>unclassified sequences</taxon>
        <taxon>metagenomes</taxon>
        <taxon>ecological metagenomes</taxon>
    </lineage>
</organism>
<gene>
    <name evidence="2" type="ORF">GALL_453220</name>
</gene>
<protein>
    <submittedName>
        <fullName evidence="2">Uncharacterized protein</fullName>
    </submittedName>
</protein>
<accession>A0A1J5PNA0</accession>
<evidence type="ECO:0000313" key="2">
    <source>
        <dbReference type="EMBL" id="OIQ73046.1"/>
    </source>
</evidence>
<feature type="region of interest" description="Disordered" evidence="1">
    <location>
        <begin position="1"/>
        <end position="24"/>
    </location>
</feature>
<comment type="caution">
    <text evidence="2">The sequence shown here is derived from an EMBL/GenBank/DDBJ whole genome shotgun (WGS) entry which is preliminary data.</text>
</comment>
<name>A0A1J5PNA0_9ZZZZ</name>
<proteinExistence type="predicted"/>
<evidence type="ECO:0000256" key="1">
    <source>
        <dbReference type="SAM" id="MobiDB-lite"/>
    </source>
</evidence>
<sequence length="116" mass="11646">MGNVTARGTAPRDRGVAGTQPLGHHAVVGGVKDDLVKAATGSIEQAQVRQDAHRLARGVTQINTAKGAAASGEVLGIPGEGGSIKRERRIGGPEIGIAARVGLVEDLVAGKLAAGR</sequence>
<reference evidence="2" key="1">
    <citation type="submission" date="2016-10" db="EMBL/GenBank/DDBJ databases">
        <title>Sequence of Gallionella enrichment culture.</title>
        <authorList>
            <person name="Poehlein A."/>
            <person name="Muehling M."/>
            <person name="Daniel R."/>
        </authorList>
    </citation>
    <scope>NUCLEOTIDE SEQUENCE</scope>
</reference>
<dbReference type="AlphaFoldDB" id="A0A1J5PNA0"/>
<dbReference type="EMBL" id="MLJW01003024">
    <property type="protein sequence ID" value="OIQ73046.1"/>
    <property type="molecule type" value="Genomic_DNA"/>
</dbReference>